<name>A0A0M3K8W7_ANISI</name>
<dbReference type="InterPro" id="IPR036388">
    <property type="entry name" value="WH-like_DNA-bd_sf"/>
</dbReference>
<dbReference type="PROSITE" id="PS50039">
    <property type="entry name" value="FORK_HEAD_3"/>
    <property type="match status" value="1"/>
</dbReference>
<dbReference type="SMART" id="SM00339">
    <property type="entry name" value="FH"/>
    <property type="match status" value="1"/>
</dbReference>
<dbReference type="PANTHER" id="PTHR45796">
    <property type="entry name" value="FORKHEAD BOX P, ISOFORM C"/>
    <property type="match status" value="1"/>
</dbReference>
<dbReference type="OrthoDB" id="5870069at2759"/>
<reference evidence="5 6" key="2">
    <citation type="submission" date="2018-11" db="EMBL/GenBank/DDBJ databases">
        <authorList>
            <consortium name="Pathogen Informatics"/>
        </authorList>
    </citation>
    <scope>NUCLEOTIDE SEQUENCE [LARGE SCALE GENOMIC DNA]</scope>
</reference>
<evidence type="ECO:0000259" key="4">
    <source>
        <dbReference type="PROSITE" id="PS50039"/>
    </source>
</evidence>
<sequence length="230" mass="25297">MIEEVCCTVVHRLMSGDKGDSFWMWYLMTDASCSEEKKANAVRHNLSLHKCFARVEQNVKGAVWTVDDSEFYRRRSQRAQASRNASSSSTNTKLDNPLNLLSTAAASAASMVVPMSTTEDLLNHESLLMEMDDNATNHLDSMGVLASNASDDSDMGTTRLLYAPSDGSFLTTHDNNNSNDATIKNETASMLDGVSSPPLHDLKCDVSRKSLDMFIKEEETSPKLVVDEGC</sequence>
<comment type="subcellular location">
    <subcellularLocation>
        <location evidence="2">Nucleus</location>
    </subcellularLocation>
</comment>
<evidence type="ECO:0000256" key="1">
    <source>
        <dbReference type="ARBA" id="ARBA00023125"/>
    </source>
</evidence>
<evidence type="ECO:0000313" key="6">
    <source>
        <dbReference type="Proteomes" id="UP000267096"/>
    </source>
</evidence>
<reference evidence="7" key="1">
    <citation type="submission" date="2017-02" db="UniProtKB">
        <authorList>
            <consortium name="WormBaseParasite"/>
        </authorList>
    </citation>
    <scope>IDENTIFICATION</scope>
</reference>
<keyword evidence="1 2" id="KW-0238">DNA-binding</keyword>
<organism evidence="7">
    <name type="scientific">Anisakis simplex</name>
    <name type="common">Herring worm</name>
    <dbReference type="NCBI Taxonomy" id="6269"/>
    <lineage>
        <taxon>Eukaryota</taxon>
        <taxon>Metazoa</taxon>
        <taxon>Ecdysozoa</taxon>
        <taxon>Nematoda</taxon>
        <taxon>Chromadorea</taxon>
        <taxon>Rhabditida</taxon>
        <taxon>Spirurina</taxon>
        <taxon>Ascaridomorpha</taxon>
        <taxon>Ascaridoidea</taxon>
        <taxon>Anisakidae</taxon>
        <taxon>Anisakis</taxon>
        <taxon>Anisakis simplex complex</taxon>
    </lineage>
</organism>
<accession>A0A0M3K8W7</accession>
<dbReference type="Pfam" id="PF00250">
    <property type="entry name" value="Forkhead"/>
    <property type="match status" value="1"/>
</dbReference>
<keyword evidence="2" id="KW-0539">Nucleus</keyword>
<gene>
    <name evidence="5" type="ORF">ASIM_LOCUS16815</name>
</gene>
<dbReference type="GO" id="GO:0005634">
    <property type="term" value="C:nucleus"/>
    <property type="evidence" value="ECO:0007669"/>
    <property type="project" value="UniProtKB-SubCell"/>
</dbReference>
<dbReference type="GO" id="GO:0000978">
    <property type="term" value="F:RNA polymerase II cis-regulatory region sequence-specific DNA binding"/>
    <property type="evidence" value="ECO:0007669"/>
    <property type="project" value="TreeGrafter"/>
</dbReference>
<feature type="domain" description="Fork-head" evidence="4">
    <location>
        <begin position="20"/>
        <end position="81"/>
    </location>
</feature>
<proteinExistence type="predicted"/>
<dbReference type="EMBL" id="UYRR01033439">
    <property type="protein sequence ID" value="VDK58774.1"/>
    <property type="molecule type" value="Genomic_DNA"/>
</dbReference>
<dbReference type="PANTHER" id="PTHR45796:SF5">
    <property type="entry name" value="FORKHEAD BOX PROTEIN P3"/>
    <property type="match status" value="1"/>
</dbReference>
<protein>
    <submittedName>
        <fullName evidence="7">Fork-head domain-containing protein</fullName>
    </submittedName>
</protein>
<evidence type="ECO:0000256" key="2">
    <source>
        <dbReference type="PROSITE-ProRule" id="PRU00089"/>
    </source>
</evidence>
<dbReference type="SUPFAM" id="SSF46785">
    <property type="entry name" value="Winged helix' DNA-binding domain"/>
    <property type="match status" value="1"/>
</dbReference>
<dbReference type="Proteomes" id="UP000267096">
    <property type="component" value="Unassembled WGS sequence"/>
</dbReference>
<dbReference type="InterPro" id="IPR001766">
    <property type="entry name" value="Fork_head_dom"/>
</dbReference>
<feature type="DNA-binding region" description="Fork-head" evidence="2">
    <location>
        <begin position="20"/>
        <end position="81"/>
    </location>
</feature>
<dbReference type="WBParaSite" id="ASIM_0001740801-mRNA-1">
    <property type="protein sequence ID" value="ASIM_0001740801-mRNA-1"/>
    <property type="gene ID" value="ASIM_0001740801"/>
</dbReference>
<keyword evidence="6" id="KW-1185">Reference proteome</keyword>
<dbReference type="Gene3D" id="1.10.10.10">
    <property type="entry name" value="Winged helix-like DNA-binding domain superfamily/Winged helix DNA-binding domain"/>
    <property type="match status" value="1"/>
</dbReference>
<dbReference type="GO" id="GO:0001227">
    <property type="term" value="F:DNA-binding transcription repressor activity, RNA polymerase II-specific"/>
    <property type="evidence" value="ECO:0007669"/>
    <property type="project" value="TreeGrafter"/>
</dbReference>
<evidence type="ECO:0000256" key="3">
    <source>
        <dbReference type="SAM" id="MobiDB-lite"/>
    </source>
</evidence>
<evidence type="ECO:0000313" key="5">
    <source>
        <dbReference type="EMBL" id="VDK58774.1"/>
    </source>
</evidence>
<evidence type="ECO:0000313" key="7">
    <source>
        <dbReference type="WBParaSite" id="ASIM_0001740801-mRNA-1"/>
    </source>
</evidence>
<feature type="region of interest" description="Disordered" evidence="3">
    <location>
        <begin position="77"/>
        <end position="96"/>
    </location>
</feature>
<dbReference type="InterPro" id="IPR050998">
    <property type="entry name" value="FOXP"/>
</dbReference>
<dbReference type="InterPro" id="IPR036390">
    <property type="entry name" value="WH_DNA-bd_sf"/>
</dbReference>
<dbReference type="AlphaFoldDB" id="A0A0M3K8W7"/>
<feature type="compositionally biased region" description="Low complexity" evidence="3">
    <location>
        <begin position="78"/>
        <end position="96"/>
    </location>
</feature>